<dbReference type="InterPro" id="IPR011009">
    <property type="entry name" value="Kinase-like_dom_sf"/>
</dbReference>
<dbReference type="GO" id="GO:0005634">
    <property type="term" value="C:nucleus"/>
    <property type="evidence" value="ECO:0007669"/>
    <property type="project" value="TreeGrafter"/>
</dbReference>
<dbReference type="PROSITE" id="PS00108">
    <property type="entry name" value="PROTEIN_KINASE_ST"/>
    <property type="match status" value="1"/>
</dbReference>
<keyword evidence="1" id="KW-0723">Serine/threonine-protein kinase</keyword>
<dbReference type="Gene3D" id="3.30.200.20">
    <property type="entry name" value="Phosphorylase Kinase, domain 1"/>
    <property type="match status" value="1"/>
</dbReference>
<reference evidence="8" key="1">
    <citation type="submission" date="2021-02" db="EMBL/GenBank/DDBJ databases">
        <authorList>
            <person name="Dougan E. K."/>
            <person name="Rhodes N."/>
            <person name="Thang M."/>
            <person name="Chan C."/>
        </authorList>
    </citation>
    <scope>NUCLEOTIDE SEQUENCE</scope>
</reference>
<proteinExistence type="predicted"/>
<sequence length="387" mass="43667">MRASKSRDRRRRRDQSRSRTRSRRREKKHKKDKLKSAPHISWKQGMALGPSGRYVVERLMGDGTFGRVLECTDSEGMEKVAVKVVKGVKRFCEHAEMEAEVLEEIQKADPTGKAHCVRMLGSFMHAEQNFCIVFEPLGASLRDFLKANDSRGFFVEDARQMARQLLESLAFMHGIGLTHTDLKCRNVMLRDASFEMAAFPRAGEKGVNVRRPRDCRIAVIDFGGAVFPDERHDGRVGTRQFRGPEMVLGLPWDESSDMFSAGCIISMLYLGQRPISVHEDQEHLAIMEKLCEHRLPTWMLKKAAGSKKAPEGLSLTAEGLLNWPAGAPDLEAVERVNEVKPLREQILPRHGSFLDVLKGLFQFDPQQRLSAKAALNYSFFADGVSAE</sequence>
<evidence type="ECO:0000256" key="5">
    <source>
        <dbReference type="ARBA" id="ARBA00022840"/>
    </source>
</evidence>
<dbReference type="PANTHER" id="PTHR45646:SF11">
    <property type="entry name" value="SERINE_THREONINE-PROTEIN KINASE DOA"/>
    <property type="match status" value="1"/>
</dbReference>
<dbReference type="InterPro" id="IPR008271">
    <property type="entry name" value="Ser/Thr_kinase_AS"/>
</dbReference>
<dbReference type="InterPro" id="IPR000719">
    <property type="entry name" value="Prot_kinase_dom"/>
</dbReference>
<dbReference type="PROSITE" id="PS50011">
    <property type="entry name" value="PROTEIN_KINASE_DOM"/>
    <property type="match status" value="1"/>
</dbReference>
<dbReference type="Pfam" id="PF00069">
    <property type="entry name" value="Pkinase"/>
    <property type="match status" value="1"/>
</dbReference>
<feature type="region of interest" description="Disordered" evidence="6">
    <location>
        <begin position="1"/>
        <end position="36"/>
    </location>
</feature>
<evidence type="ECO:0000256" key="6">
    <source>
        <dbReference type="SAM" id="MobiDB-lite"/>
    </source>
</evidence>
<keyword evidence="9" id="KW-1185">Reference proteome</keyword>
<feature type="domain" description="Protein kinase" evidence="7">
    <location>
        <begin position="54"/>
        <end position="380"/>
    </location>
</feature>
<accession>A0A813FRF6</accession>
<evidence type="ECO:0000256" key="4">
    <source>
        <dbReference type="ARBA" id="ARBA00022777"/>
    </source>
</evidence>
<comment type="caution">
    <text evidence="8">The sequence shown here is derived from an EMBL/GenBank/DDBJ whole genome shotgun (WGS) entry which is preliminary data.</text>
</comment>
<dbReference type="Gene3D" id="1.10.510.10">
    <property type="entry name" value="Transferase(Phosphotransferase) domain 1"/>
    <property type="match status" value="1"/>
</dbReference>
<protein>
    <recommendedName>
        <fullName evidence="7">Protein kinase domain-containing protein</fullName>
    </recommendedName>
</protein>
<dbReference type="OMA" id="HENGYHN"/>
<evidence type="ECO:0000259" key="7">
    <source>
        <dbReference type="PROSITE" id="PS50011"/>
    </source>
</evidence>
<dbReference type="OrthoDB" id="283111at2759"/>
<evidence type="ECO:0000256" key="3">
    <source>
        <dbReference type="ARBA" id="ARBA00022741"/>
    </source>
</evidence>
<dbReference type="InterPro" id="IPR051175">
    <property type="entry name" value="CLK_kinases"/>
</dbReference>
<gene>
    <name evidence="8" type="ORF">PGLA1383_LOCUS31008</name>
</gene>
<dbReference type="PANTHER" id="PTHR45646">
    <property type="entry name" value="SERINE/THREONINE-PROTEIN KINASE DOA-RELATED"/>
    <property type="match status" value="1"/>
</dbReference>
<dbReference type="SUPFAM" id="SSF56112">
    <property type="entry name" value="Protein kinase-like (PK-like)"/>
    <property type="match status" value="1"/>
</dbReference>
<dbReference type="GO" id="GO:0004674">
    <property type="term" value="F:protein serine/threonine kinase activity"/>
    <property type="evidence" value="ECO:0007669"/>
    <property type="project" value="UniProtKB-KW"/>
</dbReference>
<organism evidence="8 9">
    <name type="scientific">Polarella glacialis</name>
    <name type="common">Dinoflagellate</name>
    <dbReference type="NCBI Taxonomy" id="89957"/>
    <lineage>
        <taxon>Eukaryota</taxon>
        <taxon>Sar</taxon>
        <taxon>Alveolata</taxon>
        <taxon>Dinophyceae</taxon>
        <taxon>Suessiales</taxon>
        <taxon>Suessiaceae</taxon>
        <taxon>Polarella</taxon>
    </lineage>
</organism>
<dbReference type="EMBL" id="CAJNNV010025222">
    <property type="protein sequence ID" value="CAE8613231.1"/>
    <property type="molecule type" value="Genomic_DNA"/>
</dbReference>
<feature type="compositionally biased region" description="Basic residues" evidence="6">
    <location>
        <begin position="7"/>
        <end position="33"/>
    </location>
</feature>
<keyword evidence="5" id="KW-0067">ATP-binding</keyword>
<evidence type="ECO:0000256" key="1">
    <source>
        <dbReference type="ARBA" id="ARBA00022527"/>
    </source>
</evidence>
<dbReference type="SMART" id="SM00220">
    <property type="entry name" value="S_TKc"/>
    <property type="match status" value="1"/>
</dbReference>
<keyword evidence="3" id="KW-0547">Nucleotide-binding</keyword>
<evidence type="ECO:0000256" key="2">
    <source>
        <dbReference type="ARBA" id="ARBA00022679"/>
    </source>
</evidence>
<keyword evidence="2" id="KW-0808">Transferase</keyword>
<evidence type="ECO:0000313" key="9">
    <source>
        <dbReference type="Proteomes" id="UP000654075"/>
    </source>
</evidence>
<evidence type="ECO:0000313" key="8">
    <source>
        <dbReference type="EMBL" id="CAE8613231.1"/>
    </source>
</evidence>
<dbReference type="GO" id="GO:0005524">
    <property type="term" value="F:ATP binding"/>
    <property type="evidence" value="ECO:0007669"/>
    <property type="project" value="UniProtKB-KW"/>
</dbReference>
<dbReference type="AlphaFoldDB" id="A0A813FRF6"/>
<keyword evidence="4" id="KW-0418">Kinase</keyword>
<dbReference type="Proteomes" id="UP000654075">
    <property type="component" value="Unassembled WGS sequence"/>
</dbReference>
<name>A0A813FRF6_POLGL</name>